<dbReference type="SUPFAM" id="SSF48371">
    <property type="entry name" value="ARM repeat"/>
    <property type="match status" value="1"/>
</dbReference>
<dbReference type="Gene3D" id="2.30.42.10">
    <property type="match status" value="1"/>
</dbReference>
<proteinExistence type="predicted"/>
<evidence type="ECO:0000259" key="1">
    <source>
        <dbReference type="PROSITE" id="PS50106"/>
    </source>
</evidence>
<dbReference type="SMART" id="SM00228">
    <property type="entry name" value="PDZ"/>
    <property type="match status" value="1"/>
</dbReference>
<gene>
    <name evidence="2" type="ORF">HAHE_06010</name>
</gene>
<accession>A0ABN6H129</accession>
<evidence type="ECO:0000313" key="2">
    <source>
        <dbReference type="EMBL" id="BCX46693.1"/>
    </source>
</evidence>
<dbReference type="PROSITE" id="PS50106">
    <property type="entry name" value="PDZ"/>
    <property type="match status" value="1"/>
</dbReference>
<dbReference type="InterPro" id="IPR011989">
    <property type="entry name" value="ARM-like"/>
</dbReference>
<dbReference type="SUPFAM" id="SSF50156">
    <property type="entry name" value="PDZ domain-like"/>
    <property type="match status" value="1"/>
</dbReference>
<dbReference type="InterPro" id="IPR016024">
    <property type="entry name" value="ARM-type_fold"/>
</dbReference>
<sequence length="885" mass="98134">MAKDDGYYTPETTPLFNPYPKVTDKKPWLVRNFGPVGIGINLVRPGMTMQIHNVEPGSPAEKTGKLEKGQIIESINGRVLEKIDPRVILGDLITEAEAKDGKVVLKIKDVGDVTVNIPVTGPYSETWPMDCPKSDKVVRQLAEVLAKEEKPQWGSVLFLLSTGDEGDLEVVKGWMKDIETIGGMNWEKGYKGPGLCEYYLRTGDQSVLPVIKQMTEELRVNMYSGGWSGRGAPAAFTYSVGTGQVHASGVNCMTFLLMAKLCGVEVDEYMFNEAFTQFYRFAGHGNVAYGNTLPEGGFRDNGKTSGLAIGLTAAAMVDPKGEDSVYAKARDNSAMKAFYATNWFHAAHTGGGMGEIWHHAAISKMREKRPTPYRSFLDTRRWVMDLSRRFDGSIGIAGMDDRYDRSATESQGGRAWGTYFALTYTYPRKHLQLFGAPRSKWAKTFELPRPWGNEADDTFHSIEPIPGGTLTTEDLENEKVETDASLAVLNKLSDPNLTDETLIRYIQHPEYDLRSIAMDQVVKRGKTEMVVPLLKSDDPRLRQAGLLALTGMFKGRPLPPDQVTPEMYDLAGRMIENPDESWWVALHAIDALARAKPEVIAKHRDRLIEFLDYDSSWLQTAAVCTLAKIATAPEHYKAVLPVIIKKAAALRVDSASYRSLKAIADAVQAASPEVKEFASPLLKETYRDFPDVLTEPNTGAVMNRGAQTVRSRIGTILQQVPDGMEFVRRLPKTTVASHISGKPSDMYAYDGNFSKNPDIVGTWAWAVWPQPSKPSEVDDRIKAYLKGRKGKDPTKVDNPKDILQLADGGKVGRSKFFSGYFWSGDMLIGVNEDQALKMEVRTVDGVDFLVVEKGGFNAIPKTEEEATAGVPADWHCGYHVYVRQK</sequence>
<dbReference type="InterPro" id="IPR036034">
    <property type="entry name" value="PDZ_sf"/>
</dbReference>
<name>A0ABN6H129_9BACT</name>
<dbReference type="Proteomes" id="UP001374893">
    <property type="component" value="Chromosome"/>
</dbReference>
<dbReference type="EMBL" id="AP024702">
    <property type="protein sequence ID" value="BCX46693.1"/>
    <property type="molecule type" value="Genomic_DNA"/>
</dbReference>
<dbReference type="InterPro" id="IPR046255">
    <property type="entry name" value="DUF6288"/>
</dbReference>
<protein>
    <recommendedName>
        <fullName evidence="1">PDZ domain-containing protein</fullName>
    </recommendedName>
</protein>
<dbReference type="Pfam" id="PF19805">
    <property type="entry name" value="DUF6288"/>
    <property type="match status" value="1"/>
</dbReference>
<keyword evidence="3" id="KW-1185">Reference proteome</keyword>
<organism evidence="2 3">
    <name type="scientific">Haloferula helveola</name>
    <dbReference type="NCBI Taxonomy" id="490095"/>
    <lineage>
        <taxon>Bacteria</taxon>
        <taxon>Pseudomonadati</taxon>
        <taxon>Verrucomicrobiota</taxon>
        <taxon>Verrucomicrobiia</taxon>
        <taxon>Verrucomicrobiales</taxon>
        <taxon>Verrucomicrobiaceae</taxon>
        <taxon>Haloferula</taxon>
    </lineage>
</organism>
<dbReference type="CDD" id="cd00136">
    <property type="entry name" value="PDZ_canonical"/>
    <property type="match status" value="1"/>
</dbReference>
<feature type="domain" description="PDZ" evidence="1">
    <location>
        <begin position="34"/>
        <end position="81"/>
    </location>
</feature>
<dbReference type="Gene3D" id="1.25.10.10">
    <property type="entry name" value="Leucine-rich Repeat Variant"/>
    <property type="match status" value="1"/>
</dbReference>
<reference evidence="2 3" key="1">
    <citation type="submission" date="2021-06" db="EMBL/GenBank/DDBJ databases">
        <title>Complete genome of Haloferula helveola possessing various polysaccharide degrading enzymes.</title>
        <authorList>
            <person name="Takami H."/>
            <person name="Huang C."/>
            <person name="Hamasaki K."/>
        </authorList>
    </citation>
    <scope>NUCLEOTIDE SEQUENCE [LARGE SCALE GENOMIC DNA]</scope>
    <source>
        <strain evidence="2 3">CN-1</strain>
    </source>
</reference>
<dbReference type="InterPro" id="IPR001478">
    <property type="entry name" value="PDZ"/>
</dbReference>
<evidence type="ECO:0000313" key="3">
    <source>
        <dbReference type="Proteomes" id="UP001374893"/>
    </source>
</evidence>